<dbReference type="PROSITE" id="PS50949">
    <property type="entry name" value="HTH_GNTR"/>
    <property type="match status" value="1"/>
</dbReference>
<name>A0ABS7VS46_9HYPH</name>
<dbReference type="PANTHER" id="PTHR43537:SF5">
    <property type="entry name" value="UXU OPERON TRANSCRIPTIONAL REGULATOR"/>
    <property type="match status" value="1"/>
</dbReference>
<dbReference type="SUPFAM" id="SSF48008">
    <property type="entry name" value="GntR ligand-binding domain-like"/>
    <property type="match status" value="1"/>
</dbReference>
<keyword evidence="1" id="KW-0805">Transcription regulation</keyword>
<dbReference type="SUPFAM" id="SSF46785">
    <property type="entry name" value="Winged helix' DNA-binding domain"/>
    <property type="match status" value="1"/>
</dbReference>
<feature type="region of interest" description="Disordered" evidence="4">
    <location>
        <begin position="233"/>
        <end position="256"/>
    </location>
</feature>
<dbReference type="Proteomes" id="UP000704176">
    <property type="component" value="Unassembled WGS sequence"/>
</dbReference>
<keyword evidence="3" id="KW-0804">Transcription</keyword>
<dbReference type="CDD" id="cd07377">
    <property type="entry name" value="WHTH_GntR"/>
    <property type="match status" value="1"/>
</dbReference>
<keyword evidence="2" id="KW-0238">DNA-binding</keyword>
<dbReference type="SMART" id="SM00345">
    <property type="entry name" value="HTH_GNTR"/>
    <property type="match status" value="1"/>
</dbReference>
<dbReference type="Gene3D" id="1.20.120.530">
    <property type="entry name" value="GntR ligand-binding domain-like"/>
    <property type="match status" value="1"/>
</dbReference>
<dbReference type="EMBL" id="JAIRBM010000017">
    <property type="protein sequence ID" value="MBZ6078371.1"/>
    <property type="molecule type" value="Genomic_DNA"/>
</dbReference>
<dbReference type="PRINTS" id="PR00035">
    <property type="entry name" value="HTHGNTR"/>
</dbReference>
<comment type="caution">
    <text evidence="6">The sequence shown here is derived from an EMBL/GenBank/DDBJ whole genome shotgun (WGS) entry which is preliminary data.</text>
</comment>
<proteinExistence type="predicted"/>
<evidence type="ECO:0000256" key="2">
    <source>
        <dbReference type="ARBA" id="ARBA00023125"/>
    </source>
</evidence>
<dbReference type="InterPro" id="IPR011711">
    <property type="entry name" value="GntR_C"/>
</dbReference>
<organism evidence="6 7">
    <name type="scientific">Microvirga puerhi</name>
    <dbReference type="NCBI Taxonomy" id="2876078"/>
    <lineage>
        <taxon>Bacteria</taxon>
        <taxon>Pseudomonadati</taxon>
        <taxon>Pseudomonadota</taxon>
        <taxon>Alphaproteobacteria</taxon>
        <taxon>Hyphomicrobiales</taxon>
        <taxon>Methylobacteriaceae</taxon>
        <taxon>Microvirga</taxon>
    </lineage>
</organism>
<reference evidence="6 7" key="1">
    <citation type="submission" date="2021-09" db="EMBL/GenBank/DDBJ databases">
        <title>The complete genome sequence of a new microorganism.</title>
        <authorList>
            <person name="Zi Z."/>
        </authorList>
    </citation>
    <scope>NUCLEOTIDE SEQUENCE [LARGE SCALE GENOMIC DNA]</scope>
    <source>
        <strain evidence="6 7">WGZ8</strain>
    </source>
</reference>
<dbReference type="InterPro" id="IPR008920">
    <property type="entry name" value="TF_FadR/GntR_C"/>
</dbReference>
<gene>
    <name evidence="6" type="ORF">K9B37_19110</name>
</gene>
<evidence type="ECO:0000313" key="6">
    <source>
        <dbReference type="EMBL" id="MBZ6078371.1"/>
    </source>
</evidence>
<dbReference type="InterPro" id="IPR036388">
    <property type="entry name" value="WH-like_DNA-bd_sf"/>
</dbReference>
<evidence type="ECO:0000256" key="1">
    <source>
        <dbReference type="ARBA" id="ARBA00023015"/>
    </source>
</evidence>
<evidence type="ECO:0000259" key="5">
    <source>
        <dbReference type="PROSITE" id="PS50949"/>
    </source>
</evidence>
<feature type="domain" description="HTH gntR-type" evidence="5">
    <location>
        <begin position="7"/>
        <end position="75"/>
    </location>
</feature>
<evidence type="ECO:0000256" key="4">
    <source>
        <dbReference type="SAM" id="MobiDB-lite"/>
    </source>
</evidence>
<keyword evidence="7" id="KW-1185">Reference proteome</keyword>
<dbReference type="InterPro" id="IPR036390">
    <property type="entry name" value="WH_DNA-bd_sf"/>
</dbReference>
<accession>A0ABS7VS46</accession>
<dbReference type="Gene3D" id="1.10.10.10">
    <property type="entry name" value="Winged helix-like DNA-binding domain superfamily/Winged helix DNA-binding domain"/>
    <property type="match status" value="1"/>
</dbReference>
<dbReference type="SMART" id="SM00895">
    <property type="entry name" value="FCD"/>
    <property type="match status" value="1"/>
</dbReference>
<dbReference type="Pfam" id="PF00392">
    <property type="entry name" value="GntR"/>
    <property type="match status" value="1"/>
</dbReference>
<dbReference type="PANTHER" id="PTHR43537">
    <property type="entry name" value="TRANSCRIPTIONAL REGULATOR, GNTR FAMILY"/>
    <property type="match status" value="1"/>
</dbReference>
<protein>
    <submittedName>
        <fullName evidence="6">FCD domain-containing protein</fullName>
    </submittedName>
</protein>
<dbReference type="InterPro" id="IPR000524">
    <property type="entry name" value="Tscrpt_reg_HTH_GntR"/>
</dbReference>
<sequence length="256" mass="28649">MVIEPLAESSDFALRQLRRLLDALAESTETQLPPERSLSQQMGVGRRALRRALEVLEAEGRIWRQQGKGTFIGSRPPHAELDLDAFASGTNPLEIMEARLEIEPALARMAALRASNGDIERLHHLAQKTASSADGDMDSRELWDGAFHRAIAEAAGNSLLFVFFDIMNRIRQDSAWRKLREQARSRPGQRNYVNQHSRVVAAIAARDAETAEYAMREHLETVRESLLRYMTRSSTAHQDNEPLDGAPSDDQGRPAA</sequence>
<evidence type="ECO:0000313" key="7">
    <source>
        <dbReference type="Proteomes" id="UP000704176"/>
    </source>
</evidence>
<evidence type="ECO:0000256" key="3">
    <source>
        <dbReference type="ARBA" id="ARBA00023163"/>
    </source>
</evidence>
<dbReference type="Pfam" id="PF07729">
    <property type="entry name" value="FCD"/>
    <property type="match status" value="1"/>
</dbReference>